<gene>
    <name evidence="1" type="ORF">ACFFIC_12490</name>
</gene>
<accession>A0ABV6IRX4</accession>
<organism evidence="1 2">
    <name type="scientific">Muricoccus vinaceus</name>
    <dbReference type="NCBI Taxonomy" id="424704"/>
    <lineage>
        <taxon>Bacteria</taxon>
        <taxon>Pseudomonadati</taxon>
        <taxon>Pseudomonadota</taxon>
        <taxon>Alphaproteobacteria</taxon>
        <taxon>Acetobacterales</taxon>
        <taxon>Roseomonadaceae</taxon>
        <taxon>Muricoccus</taxon>
    </lineage>
</organism>
<name>A0ABV6IRX4_9PROT</name>
<sequence>MPSADQTATKAHDPKPSDPKVLAGFFGLAGAKRWDARLAEIGRRAACGSLAARAAQERHALELTLHRLSSPEAMAGAGAAERQLLSYAREAVRLAEALPAEPRKRLRAQVLSGLTGEANLIPLFHLLRVAALHRARGFEVRFTGLADGTPHDLLITRGDTQAEIVCETVSAEEGRPVLRNDWCAFADGINPDLQTWLAAHPGKYVLKMTLPEGLRRDALDIHVLQRRIMEMLRDRRRQDSAADAMLKLDPLLLAGAQAAIPASALRALFGPEAHLAVAQGGGNILVLAARAGQASDVARAVCRRIEASATRLSGDRPGIMAVFLDDLARQEWRGLRDRMELEGAVRRFLTTPQARRISAVSCASRMEMFGMAAPDAVAGGELRFRNPAQVMPRDPALLSVLASNG</sequence>
<evidence type="ECO:0000313" key="1">
    <source>
        <dbReference type="EMBL" id="MFC0386358.1"/>
    </source>
</evidence>
<comment type="caution">
    <text evidence="1">The sequence shown here is derived from an EMBL/GenBank/DDBJ whole genome shotgun (WGS) entry which is preliminary data.</text>
</comment>
<keyword evidence="2" id="KW-1185">Reference proteome</keyword>
<reference evidence="1 2" key="1">
    <citation type="submission" date="2024-09" db="EMBL/GenBank/DDBJ databases">
        <authorList>
            <person name="Sun Q."/>
            <person name="Mori K."/>
        </authorList>
    </citation>
    <scope>NUCLEOTIDE SEQUENCE [LARGE SCALE GENOMIC DNA]</scope>
    <source>
        <strain evidence="1 2">CCM 7468</strain>
    </source>
</reference>
<evidence type="ECO:0000313" key="2">
    <source>
        <dbReference type="Proteomes" id="UP001589789"/>
    </source>
</evidence>
<dbReference type="Proteomes" id="UP001589789">
    <property type="component" value="Unassembled WGS sequence"/>
</dbReference>
<dbReference type="RefSeq" id="WP_377050746.1">
    <property type="nucleotide sequence ID" value="NZ_JBHLVZ010000029.1"/>
</dbReference>
<protein>
    <submittedName>
        <fullName evidence="1">Uncharacterized protein</fullName>
    </submittedName>
</protein>
<proteinExistence type="predicted"/>
<dbReference type="EMBL" id="JBHLVZ010000029">
    <property type="protein sequence ID" value="MFC0386358.1"/>
    <property type="molecule type" value="Genomic_DNA"/>
</dbReference>